<comment type="caution">
    <text evidence="2">The sequence shown here is derived from an EMBL/GenBank/DDBJ whole genome shotgun (WGS) entry which is preliminary data.</text>
</comment>
<evidence type="ECO:0000313" key="2">
    <source>
        <dbReference type="EMBL" id="MCM5682868.1"/>
    </source>
</evidence>
<dbReference type="PROSITE" id="PS50052">
    <property type="entry name" value="GUANYLATE_KINASE_2"/>
    <property type="match status" value="1"/>
</dbReference>
<dbReference type="Proteomes" id="UP001165541">
    <property type="component" value="Unassembled WGS sequence"/>
</dbReference>
<dbReference type="InterPro" id="IPR027417">
    <property type="entry name" value="P-loop_NTPase"/>
</dbReference>
<dbReference type="RefSeq" id="WP_251781410.1">
    <property type="nucleotide sequence ID" value="NZ_JAMKFE010000025.1"/>
</dbReference>
<feature type="domain" description="Guanylate kinase-like" evidence="1">
    <location>
        <begin position="12"/>
        <end position="190"/>
    </location>
</feature>
<evidence type="ECO:0000259" key="1">
    <source>
        <dbReference type="PROSITE" id="PS50052"/>
    </source>
</evidence>
<protein>
    <submittedName>
        <fullName evidence="2">Phosphonate metabolism protein/1,5-bisphosphokinase (PRPP-forming) PhnN</fullName>
    </submittedName>
</protein>
<organism evidence="2 3">
    <name type="scientific">Caldimonas mangrovi</name>
    <dbReference type="NCBI Taxonomy" id="2944811"/>
    <lineage>
        <taxon>Bacteria</taxon>
        <taxon>Pseudomonadati</taxon>
        <taxon>Pseudomonadota</taxon>
        <taxon>Betaproteobacteria</taxon>
        <taxon>Burkholderiales</taxon>
        <taxon>Sphaerotilaceae</taxon>
        <taxon>Caldimonas</taxon>
    </lineage>
</organism>
<sequence>MHADASLPDGGGRLLYVVGPSGAGKDTVLRAWRDGLPPHAPVAFAQRIITRRSSRHPHAEQHEAVDEVQMERLLVQGLLALHWRANGLHYGVRRTLLAPMERGQWLVLNGSRGQLQALRRLAPRARVVLVTASSPTLAARLALRGRESASEIERRLLRAAALGESVAADCVIRNEGRVEEAAERLHAWWQSLASPALTAGIERC</sequence>
<proteinExistence type="predicted"/>
<dbReference type="EMBL" id="JAMKFE010000025">
    <property type="protein sequence ID" value="MCM5682868.1"/>
    <property type="molecule type" value="Genomic_DNA"/>
</dbReference>
<evidence type="ECO:0000313" key="3">
    <source>
        <dbReference type="Proteomes" id="UP001165541"/>
    </source>
</evidence>
<dbReference type="SUPFAM" id="SSF52540">
    <property type="entry name" value="P-loop containing nucleoside triphosphate hydrolases"/>
    <property type="match status" value="1"/>
</dbReference>
<gene>
    <name evidence="2" type="ORF">M8A51_25365</name>
</gene>
<keyword evidence="3" id="KW-1185">Reference proteome</keyword>
<dbReference type="Gene3D" id="3.40.50.300">
    <property type="entry name" value="P-loop containing nucleotide triphosphate hydrolases"/>
    <property type="match status" value="1"/>
</dbReference>
<dbReference type="SMART" id="SM00072">
    <property type="entry name" value="GuKc"/>
    <property type="match status" value="1"/>
</dbReference>
<accession>A0ABT0YVU1</accession>
<name>A0ABT0YVU1_9BURK</name>
<dbReference type="InterPro" id="IPR008145">
    <property type="entry name" value="GK/Ca_channel_bsu"/>
</dbReference>
<reference evidence="2" key="1">
    <citation type="submission" date="2022-05" db="EMBL/GenBank/DDBJ databases">
        <title>Schlegelella sp. nov., isolated from mangrove soil.</title>
        <authorList>
            <person name="Liu Y."/>
            <person name="Ge X."/>
            <person name="Liu W."/>
        </authorList>
    </citation>
    <scope>NUCLEOTIDE SEQUENCE</scope>
    <source>
        <strain evidence="2">S2-27</strain>
    </source>
</reference>
<dbReference type="InterPro" id="IPR008144">
    <property type="entry name" value="Guanylate_kin-like_dom"/>
</dbReference>